<dbReference type="PANTHER" id="PTHR16305">
    <property type="entry name" value="TESTICULAR SOLUBLE ADENYLYL CYCLASE"/>
    <property type="match status" value="1"/>
</dbReference>
<keyword evidence="1" id="KW-0547">Nucleotide-binding</keyword>
<accession>A0ABX3RCF9</accession>
<evidence type="ECO:0000259" key="4">
    <source>
        <dbReference type="PROSITE" id="PS50125"/>
    </source>
</evidence>
<protein>
    <recommendedName>
        <fullName evidence="4">Guanylate cyclase domain-containing protein</fullName>
    </recommendedName>
</protein>
<dbReference type="CDD" id="cd07302">
    <property type="entry name" value="CHD"/>
    <property type="match status" value="1"/>
</dbReference>
<evidence type="ECO:0000256" key="3">
    <source>
        <dbReference type="SAM" id="MobiDB-lite"/>
    </source>
</evidence>
<feature type="region of interest" description="Disordered" evidence="3">
    <location>
        <begin position="2146"/>
        <end position="2175"/>
    </location>
</feature>
<dbReference type="InterPro" id="IPR027417">
    <property type="entry name" value="P-loop_NTPase"/>
</dbReference>
<keyword evidence="2" id="KW-0067">ATP-binding</keyword>
<dbReference type="RefSeq" id="WP_244897562.1">
    <property type="nucleotide sequence ID" value="NZ_JACKVH010000012.1"/>
</dbReference>
<evidence type="ECO:0000256" key="2">
    <source>
        <dbReference type="ARBA" id="ARBA00022840"/>
    </source>
</evidence>
<dbReference type="Gene3D" id="3.30.70.1230">
    <property type="entry name" value="Nucleotide cyclase"/>
    <property type="match status" value="1"/>
</dbReference>
<dbReference type="InterPro" id="IPR032710">
    <property type="entry name" value="NTF2-like_dom_sf"/>
</dbReference>
<dbReference type="Gene3D" id="1.25.40.10">
    <property type="entry name" value="Tetratricopeptide repeat domain"/>
    <property type="match status" value="1"/>
</dbReference>
<dbReference type="PANTHER" id="PTHR16305:SF28">
    <property type="entry name" value="GUANYLATE CYCLASE DOMAIN-CONTAINING PROTEIN"/>
    <property type="match status" value="1"/>
</dbReference>
<dbReference type="Pfam" id="PF00211">
    <property type="entry name" value="Guanylate_cyc"/>
    <property type="match status" value="1"/>
</dbReference>
<dbReference type="SUPFAM" id="SSF55073">
    <property type="entry name" value="Nucleotide cyclase"/>
    <property type="match status" value="1"/>
</dbReference>
<dbReference type="InterPro" id="IPR001054">
    <property type="entry name" value="A/G_cyclase"/>
</dbReference>
<dbReference type="Gene3D" id="3.10.450.50">
    <property type="match status" value="2"/>
</dbReference>
<proteinExistence type="predicted"/>
<feature type="compositionally biased region" description="Basic and acidic residues" evidence="3">
    <location>
        <begin position="2163"/>
        <end position="2175"/>
    </location>
</feature>
<name>A0ABX3RCF9_9MYCO</name>
<feature type="domain" description="Guanylate cyclase" evidence="4">
    <location>
        <begin position="76"/>
        <end position="202"/>
    </location>
</feature>
<sequence length="2175" mass="237942">MSDPRQGRTCASCGTDNEDDARFCEGCGGSLGRACPSCGVEASATARFCRACGAPLEDRDRPEPGPARAAARKTVTVMFADLAGSTSFEERVDAETAREVIGRYHDLLRSTAERNRAGVTKYIGDGFMAVWGVPEIGPDDAGRAVDAAVELQERFVDLAADVSHAHGVDLALRVAVNTGEVVVGTGDADLVGDAVNVAARLEAECPRGHVVVGGETWRSTRGRHSYDALGQVHVKGRTASVAVYQWLGRQSEAADSAVFVGRADELGRLGAAFDDAVAARAARLVTVIGDPGVGKSRLAAEFVESRPGARVVAARCDAEQTVALAPIVEILRARDLDADLPVGVPERDRVLSDLEGLAAGVPASVEETFWALRRFVEVLASDEPLIVILDDLHWADTLLVDFVEHLAEWVKDVPVLVVALARPELREARPDLVGWVSEAFHLGGLGPDATAELAAGVLGASRLPQELVSRLPSSTGGNPLFVRELLGMLVHDEVLVADPAGWRLTIDADAITIPPTIQALLASRLERLDARDRRVLEIASVVGTDFSPTAVCALEERGVDIRASLDRLRRLELAQPSGAYIGDEPVWRFHHVLIRDVAYRRLLKSDRAELHERLAAWVESGGASLAFDAHEMVARHLDYAHRYRLDLGVHDEHTAALALRSARGYATSARRALDRDQLVSAGTQAARGAALAAADEALHAELLMVGCEAFLAAGDVAAGAPLVDDLERIAGEALEPWATCYRCQFVVYTDPERLLEADARLQGAIDEFSRRGDQAGLAKAHQVRAGARARLGRIGDCEVDLFESLVAARQAGDHRRTTAALAAAPNAALWGPSPVPKAGGRCLDVVRMQRMTTATPSLEATSLRCLAVLELLRGRPDKARSMLADAHQIVAELGLRHGLMETELFAGIIELMGGDPVAAEPHLRAALQGLDALGVGADAGLAAALLARSVLAQGRVDEADRYASESEHLAGHNLKTAIAWRAVRAEILAARRRYDEAVAMARDAVAVAAGTDLVLDHADACRALGRVLAAAGDAPGAADARRHAEALYAAKEAQGAIARPVEQDAPKAAGAAQSRLAVANRASALSDRALLAMRAGDIDAVAATYQDRHVYEDRRRLAGDPLTGGIRAAAERLHDQYGHVEWRTLAVRGERLQLLWTRWSDDSTNEAAYLHVTEVGDDGRVCYEGRFDEDDFESAYGELERRYYAGGGAAFAEAGAVATDFITAVNRGDFDRAFGELSFPEMRWENRSRSGFPDQSAGDLRASFEELDATMGSVRMWLSAVCWLSSARAVTRLEREAVGPGGERYAWTRLHVVEFRDVRIESMCEFEIDDEAAAFALAEERMRARPSRLALSNRASRAMDGVIDALRARDATAAVEFYSDRGTSDDRRRFSGDPIGDRAALVGAIDRVLAQYSQFEVHTLAVRGERLQLSRCRWSDEAGNQTTHLRVTEVGDDGRITHVGRYEDDDFESAYRELERRYYAAEGSAYGEAGAVVVDCMTAFNKGDLDHVFGELSAPEMRLENRSRAVFPDFSVAEFRTSVETLNEGVASVRMWHSAVCWVSPTCGVVRQEREAVWLDGERYLWTHIFAYGVRDGRVEWICHFDPDDEEAAFGLAEERVRATSSRLAVSNCASRAHNHVFTALRAQNAHAAVEFYSDRCIHDDRRRLRGGLVDDPAVLLASAERALLQYKRFEDRTLAVRGERVQLSWSRWSDDAGNESTHLHVVEIGDDGLICYDGRFDEDDFEGAYRELERRYYAGEGAALAEPGAVATEAMIAFNQGDYDRSFGELMAPEMRLETRSRSAFPDRSATDLRATSGELKEMAGSVRMWLSSVCWVSPAWSVARFEREAGAPEGELHAWTRIMVGEIRDGRIQSMCTFEPDDEEAAFALAEERIRATRSRLTVSNRATRAMDAVFDARNAEAAVQFYADAFTYDDRRRLSGEPIHDRAALLAAGERVLAQYKRFEARILAVRGERVQLSRCRWSDEAGNETTHLRVVEVGDDGRITYAGRFDEDDFEGAYRELERRYYAGEGAPFAEAGAALADAIDALNNHDFDRLFGGLSLPELRVENRTLSAFPSRSASQLRASLDDLYSMVASVRTWLSAVCWLSPTWCVTRLDREAVGPEAEQYAWTGTLVIEIRDGDSRCLVSSNSTTRKRRSRSPNSGHERSRRENMRWV</sequence>
<dbReference type="PROSITE" id="PS50125">
    <property type="entry name" value="GUANYLATE_CYCLASE_2"/>
    <property type="match status" value="1"/>
</dbReference>
<keyword evidence="6" id="KW-1185">Reference proteome</keyword>
<dbReference type="InterPro" id="IPR025874">
    <property type="entry name" value="DZR"/>
</dbReference>
<dbReference type="SUPFAM" id="SSF54427">
    <property type="entry name" value="NTF2-like"/>
    <property type="match status" value="1"/>
</dbReference>
<reference evidence="5 6" key="1">
    <citation type="submission" date="2017-02" db="EMBL/GenBank/DDBJ databases">
        <title>The new phylogeny of genus Mycobacterium.</title>
        <authorList>
            <person name="Tortoli E."/>
            <person name="Trovato A."/>
            <person name="Cirillo D.M."/>
        </authorList>
    </citation>
    <scope>NUCLEOTIDE SEQUENCE [LARGE SCALE GENOMIC DNA]</scope>
    <source>
        <strain evidence="5 6">DSM 45230</strain>
    </source>
</reference>
<dbReference type="Pfam" id="PF12773">
    <property type="entry name" value="DZR"/>
    <property type="match status" value="1"/>
</dbReference>
<dbReference type="Gene3D" id="3.40.50.300">
    <property type="entry name" value="P-loop containing nucleotide triphosphate hydrolases"/>
    <property type="match status" value="1"/>
</dbReference>
<dbReference type="InterPro" id="IPR029787">
    <property type="entry name" value="Nucleotide_cyclase"/>
</dbReference>
<dbReference type="Pfam" id="PF13191">
    <property type="entry name" value="AAA_16"/>
    <property type="match status" value="1"/>
</dbReference>
<dbReference type="SMART" id="SM00044">
    <property type="entry name" value="CYCc"/>
    <property type="match status" value="1"/>
</dbReference>
<dbReference type="EMBL" id="MVHD01000008">
    <property type="protein sequence ID" value="OQZ91701.1"/>
    <property type="molecule type" value="Genomic_DNA"/>
</dbReference>
<gene>
    <name evidence="5" type="ORF">BST11_07360</name>
</gene>
<evidence type="ECO:0000313" key="5">
    <source>
        <dbReference type="EMBL" id="OQZ91701.1"/>
    </source>
</evidence>
<evidence type="ECO:0000256" key="1">
    <source>
        <dbReference type="ARBA" id="ARBA00022741"/>
    </source>
</evidence>
<evidence type="ECO:0000313" key="6">
    <source>
        <dbReference type="Proteomes" id="UP000192319"/>
    </source>
</evidence>
<organism evidence="5 6">
    <name type="scientific">Mycobacterium alsense</name>
    <dbReference type="NCBI Taxonomy" id="324058"/>
    <lineage>
        <taxon>Bacteria</taxon>
        <taxon>Bacillati</taxon>
        <taxon>Actinomycetota</taxon>
        <taxon>Actinomycetes</taxon>
        <taxon>Mycobacteriales</taxon>
        <taxon>Mycobacteriaceae</taxon>
        <taxon>Mycobacterium</taxon>
    </lineage>
</organism>
<dbReference type="InterPro" id="IPR011990">
    <property type="entry name" value="TPR-like_helical_dom_sf"/>
</dbReference>
<dbReference type="SUPFAM" id="SSF52540">
    <property type="entry name" value="P-loop containing nucleoside triphosphate hydrolases"/>
    <property type="match status" value="1"/>
</dbReference>
<dbReference type="SUPFAM" id="SSF48452">
    <property type="entry name" value="TPR-like"/>
    <property type="match status" value="1"/>
</dbReference>
<dbReference type="Proteomes" id="UP000192319">
    <property type="component" value="Unassembled WGS sequence"/>
</dbReference>
<comment type="caution">
    <text evidence="5">The sequence shown here is derived from an EMBL/GenBank/DDBJ whole genome shotgun (WGS) entry which is preliminary data.</text>
</comment>
<dbReference type="InterPro" id="IPR041664">
    <property type="entry name" value="AAA_16"/>
</dbReference>